<dbReference type="InterPro" id="IPR003673">
    <property type="entry name" value="CoA-Trfase_fam_III"/>
</dbReference>
<dbReference type="EMBL" id="ADZX01000586">
    <property type="protein sequence ID" value="EFK96028.1"/>
    <property type="molecule type" value="Genomic_DNA"/>
</dbReference>
<dbReference type="PANTHER" id="PTHR48228">
    <property type="entry name" value="SUCCINYL-COA--D-CITRAMALATE COA-TRANSFERASE"/>
    <property type="match status" value="1"/>
</dbReference>
<comment type="caution">
    <text evidence="1">The sequence shown here is derived from an EMBL/GenBank/DDBJ whole genome shotgun (WGS) entry which is preliminary data.</text>
</comment>
<dbReference type="Gene3D" id="3.40.50.10540">
    <property type="entry name" value="Crotonobetainyl-coa:carnitine coa-transferase, domain 1"/>
    <property type="match status" value="1"/>
</dbReference>
<sequence length="375" mass="39678">MVLPLHDIRVLDFSTLLPGPLASLILAEAGAEVIKVERPGTGEDMRGYPPRLGDESGSFALLNRGKRSIAMDLRAPGAAASLLALAPTVDIVLEQFRPGVMERLGLGYEAWREANPGILYCAITGYGQTGPRAREAGHDMNYQAGAGLLALTAGADGMPGIPPTLAGDLAGGTWPAVVNLLLALRRRDRTGEGCFIDIAIAENLFTFQFMGLAMGHGAGLWPRPGGETLTGGSPRYRIYRTGDGRHLAVAPLEDKFWQAFCAIAGVPEALRDDARDPRATIEAVAACVAAHDAAWWESALAGRDTCCTVVRTLEEAVRDIHFQARGVFARQVEVPGHVLPALPIPIVPALRAPAARAPAPRVGQDNGAIIRGSNP</sequence>
<dbReference type="InterPro" id="IPR050509">
    <property type="entry name" value="CoA-transferase_III"/>
</dbReference>
<evidence type="ECO:0000313" key="1">
    <source>
        <dbReference type="EMBL" id="EFK96028.1"/>
    </source>
</evidence>
<dbReference type="SUPFAM" id="SSF89796">
    <property type="entry name" value="CoA-transferase family III (CaiB/BaiF)"/>
    <property type="match status" value="1"/>
</dbReference>
<dbReference type="PANTHER" id="PTHR48228:SF5">
    <property type="entry name" value="ALPHA-METHYLACYL-COA RACEMASE"/>
    <property type="match status" value="1"/>
</dbReference>
<dbReference type="AlphaFoldDB" id="D9PK86"/>
<gene>
    <name evidence="1" type="ORF">LDC_1951</name>
</gene>
<reference evidence="1" key="1">
    <citation type="submission" date="2010-07" db="EMBL/GenBank/DDBJ databases">
        <authorList>
            <consortium name="CONSOLIDER consortium CSD2007-00005"/>
            <person name="Guazzaroni M.-E."/>
            <person name="Richter M."/>
            <person name="Garcia-Salamanca A."/>
            <person name="Yarza P."/>
            <person name="Ferrer M."/>
        </authorList>
    </citation>
    <scope>NUCLEOTIDE SEQUENCE</scope>
</reference>
<dbReference type="Gene3D" id="3.30.1540.10">
    <property type="entry name" value="formyl-coa transferase, domain 3"/>
    <property type="match status" value="1"/>
</dbReference>
<dbReference type="Pfam" id="PF02515">
    <property type="entry name" value="CoA_transf_3"/>
    <property type="match status" value="1"/>
</dbReference>
<organism evidence="1">
    <name type="scientific">sediment metagenome</name>
    <dbReference type="NCBI Taxonomy" id="749907"/>
    <lineage>
        <taxon>unclassified sequences</taxon>
        <taxon>metagenomes</taxon>
        <taxon>ecological metagenomes</taxon>
    </lineage>
</organism>
<proteinExistence type="predicted"/>
<accession>D9PK86</accession>
<protein>
    <submittedName>
        <fullName evidence="1">L-carnitine dehydratase/bile acid-inducible protein F</fullName>
    </submittedName>
</protein>
<reference evidence="1" key="2">
    <citation type="journal article" date="2011" name="Microb. Ecol.">
        <title>Taxonomic and Functional Metagenomic Profiling of the Microbial Community in the Anoxic Sediment of a Sub-saline Shallow Lake (Laguna de Carrizo, Central Spain).</title>
        <authorList>
            <person name="Ferrer M."/>
            <person name="Guazzaroni M.E."/>
            <person name="Richter M."/>
            <person name="Garcia-Salamanca A."/>
            <person name="Yarza P."/>
            <person name="Suarez-Suarez A."/>
            <person name="Solano J."/>
            <person name="Alcaide M."/>
            <person name="van Dillewijn P."/>
            <person name="Molina-Henares M.A."/>
            <person name="Lopez-Cortes N."/>
            <person name="Al-Ramahi Y."/>
            <person name="Guerrero C."/>
            <person name="Acosta A."/>
            <person name="de Eugenio L.I."/>
            <person name="Martinez V."/>
            <person name="Marques S."/>
            <person name="Rojo F."/>
            <person name="Santero E."/>
            <person name="Genilloud O."/>
            <person name="Perez-Perez J."/>
            <person name="Rossello-Mora R."/>
            <person name="Ramos J.L."/>
        </authorList>
    </citation>
    <scope>NUCLEOTIDE SEQUENCE</scope>
</reference>
<dbReference type="InterPro" id="IPR023606">
    <property type="entry name" value="CoA-Trfase_III_dom_1_sf"/>
</dbReference>
<dbReference type="InterPro" id="IPR044855">
    <property type="entry name" value="CoA-Trfase_III_dom3_sf"/>
</dbReference>
<name>D9PK86_9ZZZZ</name>
<dbReference type="GO" id="GO:0003824">
    <property type="term" value="F:catalytic activity"/>
    <property type="evidence" value="ECO:0007669"/>
    <property type="project" value="InterPro"/>
</dbReference>